<accession>A0A5B8XY13</accession>
<proteinExistence type="predicted"/>
<dbReference type="RefSeq" id="WP_146960618.1">
    <property type="nucleotide sequence ID" value="NZ_CP042467.1"/>
</dbReference>
<dbReference type="Proteomes" id="UP000321595">
    <property type="component" value="Chromosome"/>
</dbReference>
<reference evidence="1 2" key="1">
    <citation type="submission" date="2019-08" db="EMBL/GenBank/DDBJ databases">
        <authorList>
            <person name="Liang Q."/>
        </authorList>
    </citation>
    <scope>NUCLEOTIDE SEQUENCE [LARGE SCALE GENOMIC DNA]</scope>
    <source>
        <strain evidence="1 2">V1718</strain>
    </source>
</reference>
<dbReference type="Pfam" id="PF09720">
    <property type="entry name" value="Unstab_antitox"/>
    <property type="match status" value="1"/>
</dbReference>
<name>A0A5B8XY13_9DELT</name>
<dbReference type="KEGG" id="bbae:FRD01_13930"/>
<sequence>MADTETLESSVLSLSAKERGQLLVSLIRSLEEDDHARSWSDEIQRRLEEYRRNPSQVIDRHELIASLRNRARG</sequence>
<evidence type="ECO:0000313" key="2">
    <source>
        <dbReference type="Proteomes" id="UP000321595"/>
    </source>
</evidence>
<dbReference type="EMBL" id="CP042467">
    <property type="protein sequence ID" value="QED28309.1"/>
    <property type="molecule type" value="Genomic_DNA"/>
</dbReference>
<evidence type="ECO:0000313" key="1">
    <source>
        <dbReference type="EMBL" id="QED28309.1"/>
    </source>
</evidence>
<gene>
    <name evidence="1" type="ORF">FRD01_13930</name>
</gene>
<keyword evidence="2" id="KW-1185">Reference proteome</keyword>
<organism evidence="1 2">
    <name type="scientific">Microvenator marinus</name>
    <dbReference type="NCBI Taxonomy" id="2600177"/>
    <lineage>
        <taxon>Bacteria</taxon>
        <taxon>Deltaproteobacteria</taxon>
        <taxon>Bradymonadales</taxon>
        <taxon>Microvenatoraceae</taxon>
        <taxon>Microvenator</taxon>
    </lineage>
</organism>
<dbReference type="AlphaFoldDB" id="A0A5B8XY13"/>
<protein>
    <submittedName>
        <fullName evidence="1">Addiction module protein</fullName>
    </submittedName>
</protein>
<dbReference type="InterPro" id="IPR013406">
    <property type="entry name" value="CHP02574_addiction_mod"/>
</dbReference>